<proteinExistence type="predicted"/>
<dbReference type="EMBL" id="OZ021745">
    <property type="protein sequence ID" value="CAK9313629.1"/>
    <property type="molecule type" value="Genomic_DNA"/>
</dbReference>
<protein>
    <submittedName>
        <fullName evidence="1">Uncharacterized protein</fullName>
    </submittedName>
</protein>
<evidence type="ECO:0000313" key="2">
    <source>
        <dbReference type="Proteomes" id="UP001642487"/>
    </source>
</evidence>
<name>A0ABP0XZP3_9ROSI</name>
<sequence length="102" mass="11806">MSCFYASLIQNRLLAGGKQSLRRLYGGIQLLGLWRSFIMCQFHELSNCVEYNKYSFLTCEEDVKPATKMICYAFLFTTIQSAKQRQRPGAVDSVSVRMLFRM</sequence>
<reference evidence="1 2" key="1">
    <citation type="submission" date="2024-03" db="EMBL/GenBank/DDBJ databases">
        <authorList>
            <person name="Gkanogiannis A."/>
            <person name="Becerra Lopez-Lavalle L."/>
        </authorList>
    </citation>
    <scope>NUCLEOTIDE SEQUENCE [LARGE SCALE GENOMIC DNA]</scope>
</reference>
<gene>
    <name evidence="1" type="ORF">CITCOLO1_LOCUS5357</name>
</gene>
<keyword evidence="2" id="KW-1185">Reference proteome</keyword>
<dbReference type="Proteomes" id="UP001642487">
    <property type="component" value="Chromosome 11"/>
</dbReference>
<evidence type="ECO:0000313" key="1">
    <source>
        <dbReference type="EMBL" id="CAK9313629.1"/>
    </source>
</evidence>
<accession>A0ABP0XZP3</accession>
<organism evidence="1 2">
    <name type="scientific">Citrullus colocynthis</name>
    <name type="common">colocynth</name>
    <dbReference type="NCBI Taxonomy" id="252529"/>
    <lineage>
        <taxon>Eukaryota</taxon>
        <taxon>Viridiplantae</taxon>
        <taxon>Streptophyta</taxon>
        <taxon>Embryophyta</taxon>
        <taxon>Tracheophyta</taxon>
        <taxon>Spermatophyta</taxon>
        <taxon>Magnoliopsida</taxon>
        <taxon>eudicotyledons</taxon>
        <taxon>Gunneridae</taxon>
        <taxon>Pentapetalae</taxon>
        <taxon>rosids</taxon>
        <taxon>fabids</taxon>
        <taxon>Cucurbitales</taxon>
        <taxon>Cucurbitaceae</taxon>
        <taxon>Benincaseae</taxon>
        <taxon>Citrullus</taxon>
    </lineage>
</organism>